<evidence type="ECO:0000313" key="3">
    <source>
        <dbReference type="Proteomes" id="UP000063781"/>
    </source>
</evidence>
<evidence type="ECO:0000259" key="1">
    <source>
        <dbReference type="Pfam" id="PF01695"/>
    </source>
</evidence>
<accession>A0A0X8H0I9</accession>
<gene>
    <name evidence="2" type="ORF">AOC36_06480</name>
</gene>
<dbReference type="AlphaFoldDB" id="A0A0X8H0I9"/>
<dbReference type="Gene3D" id="3.40.50.300">
    <property type="entry name" value="P-loop containing nucleotide triphosphate hydrolases"/>
    <property type="match status" value="1"/>
</dbReference>
<dbReference type="InterPro" id="IPR002611">
    <property type="entry name" value="IstB_ATP-bd"/>
</dbReference>
<dbReference type="Proteomes" id="UP000063781">
    <property type="component" value="Chromosome"/>
</dbReference>
<dbReference type="Pfam" id="PF01695">
    <property type="entry name" value="IstB_IS21"/>
    <property type="match status" value="1"/>
</dbReference>
<dbReference type="PANTHER" id="PTHR30050">
    <property type="entry name" value="CHROMOSOMAL REPLICATION INITIATOR PROTEIN DNAA"/>
    <property type="match status" value="1"/>
</dbReference>
<feature type="domain" description="IstB-like ATP-binding" evidence="1">
    <location>
        <begin position="97"/>
        <end position="210"/>
    </location>
</feature>
<dbReference type="GO" id="GO:0006260">
    <property type="term" value="P:DNA replication"/>
    <property type="evidence" value="ECO:0007669"/>
    <property type="project" value="TreeGrafter"/>
</dbReference>
<dbReference type="OrthoDB" id="9776217at2"/>
<name>A0A0X8H0I9_9FIRM</name>
<evidence type="ECO:0000313" key="2">
    <source>
        <dbReference type="EMBL" id="AMC93644.1"/>
    </source>
</evidence>
<dbReference type="KEGG" id="erl:AOC36_06480"/>
<dbReference type="InterPro" id="IPR027417">
    <property type="entry name" value="P-loop_NTPase"/>
</dbReference>
<keyword evidence="3" id="KW-1185">Reference proteome</keyword>
<sequence length="219" mass="25891">METVEQLSKELKLSFIKTHYEAAIQEAKHKGLDFQEFLNELLYCERNNRRDNGIKQRIRAARFPQNKTLEDFTTVKFNSELKRKFKELETLNFIENKKVLFISVPNLIIELKEAMSKNQITQYKKKFEKFDLVILDELGYVSFDKEGSEILFNLISNRIAVGSMIITTNLMFDRWEEIFKDPILTTALVDRLTYKSHLLNMSGESYRVEETIAWLKSKE</sequence>
<dbReference type="SUPFAM" id="SSF52540">
    <property type="entry name" value="P-loop containing nucleoside triphosphate hydrolases"/>
    <property type="match status" value="1"/>
</dbReference>
<dbReference type="InterPro" id="IPR028350">
    <property type="entry name" value="DNAC/IstB-like"/>
</dbReference>
<dbReference type="RefSeq" id="WP_067632617.1">
    <property type="nucleotide sequence ID" value="NZ_CP013213.1"/>
</dbReference>
<dbReference type="GO" id="GO:0005524">
    <property type="term" value="F:ATP binding"/>
    <property type="evidence" value="ECO:0007669"/>
    <property type="project" value="InterPro"/>
</dbReference>
<dbReference type="PANTHER" id="PTHR30050:SF4">
    <property type="entry name" value="ATP-BINDING PROTEIN RV3427C IN INSERTION SEQUENCE-RELATED"/>
    <property type="match status" value="1"/>
</dbReference>
<dbReference type="STRING" id="1514105.AOC36_06480"/>
<proteinExistence type="predicted"/>
<reference evidence="2 3" key="1">
    <citation type="submission" date="2015-10" db="EMBL/GenBank/DDBJ databases">
        <title>Erysipelothrix larvae sp. LV19 isolated from the larval gut of the rhinoceros beetle, Trypoxylus dichotomus.</title>
        <authorList>
            <person name="Lim S."/>
            <person name="Kim B.-C."/>
        </authorList>
    </citation>
    <scope>NUCLEOTIDE SEQUENCE [LARGE SCALE GENOMIC DNA]</scope>
    <source>
        <strain evidence="2 3">LV19</strain>
    </source>
</reference>
<organism evidence="2 3">
    <name type="scientific">Erysipelothrix larvae</name>
    <dbReference type="NCBI Taxonomy" id="1514105"/>
    <lineage>
        <taxon>Bacteria</taxon>
        <taxon>Bacillati</taxon>
        <taxon>Bacillota</taxon>
        <taxon>Erysipelotrichia</taxon>
        <taxon>Erysipelotrichales</taxon>
        <taxon>Erysipelotrichaceae</taxon>
        <taxon>Erysipelothrix</taxon>
    </lineage>
</organism>
<dbReference type="PIRSF" id="PIRSF003073">
    <property type="entry name" value="DNAC_TnpB_IstB"/>
    <property type="match status" value="1"/>
</dbReference>
<protein>
    <recommendedName>
        <fullName evidence="1">IstB-like ATP-binding domain-containing protein</fullName>
    </recommendedName>
</protein>
<dbReference type="EMBL" id="CP013213">
    <property type="protein sequence ID" value="AMC93644.1"/>
    <property type="molecule type" value="Genomic_DNA"/>
</dbReference>